<dbReference type="EMBL" id="CP138858">
    <property type="protein sequence ID" value="WPJ97800.1"/>
    <property type="molecule type" value="Genomic_DNA"/>
</dbReference>
<accession>A0ABZ0RNJ0</accession>
<reference evidence="1 2" key="1">
    <citation type="submission" date="2023-11" db="EMBL/GenBank/DDBJ databases">
        <title>Coraliomargarita sp. nov., isolated from marine algae.</title>
        <authorList>
            <person name="Lee J.K."/>
            <person name="Baek J.H."/>
            <person name="Kim J.M."/>
            <person name="Choi D.G."/>
            <person name="Jeon C.O."/>
        </authorList>
    </citation>
    <scope>NUCLEOTIDE SEQUENCE [LARGE SCALE GENOMIC DNA]</scope>
    <source>
        <strain evidence="1 2">J2-16</strain>
    </source>
</reference>
<name>A0ABZ0RNJ0_9BACT</name>
<keyword evidence="2" id="KW-1185">Reference proteome</keyword>
<gene>
    <name evidence="1" type="ORF">SH580_08755</name>
</gene>
<sequence>MPLRLPLIGLAILLGAAFTLSIFEKWRGQRAWDRTRSELESMGLRTDWQQARPQAIPEANNLALARVMTDCIRMTSNHDQLGDWQAEPIFDEQATEAASAAQELFAPSESRKHQAFGFAQSDLESLDIFGKTHADKFTQLTRILHPYRSALAELRAACDERSSSYLPGDYTVAAASPIPDFELLRTVTRLLTAEALLALRTGESGLALENCHALLRISNLNPQVPFLINVMIETIVIRSSISEILYYGLVHDVFDTHQLAEILTLCAPIDCINRLGQSFEFEMLTMSNSIKAFFEDPVELTHLFGSDGVPLLLGSNMWVVNDSLVSALWHFVPAKGWNLQMLARSLNFTSQYYSAFDLAAGTVDLKKLESMHLEMERLETEGDFFDTLLLITVPAYGNVAETAVNTQRRIDLIVIAAQLILSAKQGVPLPQEITAQLASRTDPANKQIYHYTQSADGFILSNSDKGDSITDNEDDLVIHWAPRD</sequence>
<organism evidence="1 2">
    <name type="scientific">Coraliomargarita algicola</name>
    <dbReference type="NCBI Taxonomy" id="3092156"/>
    <lineage>
        <taxon>Bacteria</taxon>
        <taxon>Pseudomonadati</taxon>
        <taxon>Verrucomicrobiota</taxon>
        <taxon>Opitutia</taxon>
        <taxon>Puniceicoccales</taxon>
        <taxon>Coraliomargaritaceae</taxon>
        <taxon>Coraliomargarita</taxon>
    </lineage>
</organism>
<dbReference type="Proteomes" id="UP001324993">
    <property type="component" value="Chromosome"/>
</dbReference>
<protein>
    <submittedName>
        <fullName evidence="1">Uncharacterized protein</fullName>
    </submittedName>
</protein>
<evidence type="ECO:0000313" key="2">
    <source>
        <dbReference type="Proteomes" id="UP001324993"/>
    </source>
</evidence>
<proteinExistence type="predicted"/>
<dbReference type="RefSeq" id="WP_319834621.1">
    <property type="nucleotide sequence ID" value="NZ_CP138858.1"/>
</dbReference>
<evidence type="ECO:0000313" key="1">
    <source>
        <dbReference type="EMBL" id="WPJ97800.1"/>
    </source>
</evidence>